<evidence type="ECO:0000313" key="2">
    <source>
        <dbReference type="Proteomes" id="UP000274731"/>
    </source>
</evidence>
<dbReference type="EMBL" id="MG450654">
    <property type="protein sequence ID" value="ATW62807.1"/>
    <property type="molecule type" value="Genomic_DNA"/>
</dbReference>
<gene>
    <name evidence="1" type="ORF">SCBWM1_gp123</name>
</gene>
<evidence type="ECO:0000313" key="1">
    <source>
        <dbReference type="EMBL" id="ATW62807.1"/>
    </source>
</evidence>
<keyword evidence="2" id="KW-1185">Reference proteome</keyword>
<dbReference type="Proteomes" id="UP000274731">
    <property type="component" value="Segment"/>
</dbReference>
<organism evidence="1 2">
    <name type="scientific">Synechococcus phage S-CBWM1</name>
    <dbReference type="NCBI Taxonomy" id="2053653"/>
    <lineage>
        <taxon>Viruses</taxon>
        <taxon>Duplodnaviria</taxon>
        <taxon>Heunggongvirae</taxon>
        <taxon>Uroviricota</taxon>
        <taxon>Caudoviricetes</taxon>
        <taxon>Aokuangvirus</taxon>
        <taxon>Aokuangvirus SCBWM1</taxon>
    </lineage>
</organism>
<name>A0A3G1L3Q9_9CAUD</name>
<protein>
    <submittedName>
        <fullName evidence="1">Uncharacterized protein</fullName>
    </submittedName>
</protein>
<accession>A0A3G1L3Q9</accession>
<sequence length="252" mass="28812">MSLGKETFELNKKEFTSRIDGIVKNYRCNSRVIGEARSFVIRACSLTSQWKKLATDPDTKVYLRNVDIANGGRKVKMICLERGGTRQPVSKSKLLDNLYPAKKIATTATPEEKHYNSVRSAMRNAIQWQLTKFRDYSEYPLRCRLTGKRLLRGMRTDVDHYGMPLAQIADNFLSEKGLRYIDILLVGPQTNKRFKDKGLWEEWQNYHLEHCKLSIVCASANRSKGADGYVTPKEIIGSYQSLDSDGDISLDF</sequence>
<reference evidence="1 2" key="1">
    <citation type="journal article" date="2018" name="Environ. Microbiol.">
        <title>Novel phage-host interactions and evolution as revealed by a cyanomyovirus isolated from an estuarine environment.</title>
        <authorList>
            <person name="Xu Y."/>
            <person name="Zhang R."/>
            <person name="Wang N."/>
            <person name="Cai L."/>
            <person name="Tong Y."/>
            <person name="Sun Q."/>
            <person name="Chen F."/>
            <person name="Jiao N."/>
        </authorList>
    </citation>
    <scope>NUCLEOTIDE SEQUENCE [LARGE SCALE GENOMIC DNA]</scope>
</reference>
<proteinExistence type="predicted"/>